<dbReference type="InterPro" id="IPR027056">
    <property type="entry name" value="Gluconate_2DH_su3"/>
</dbReference>
<organism evidence="2 3">
    <name type="scientific">Parapedobacter defluvii</name>
    <dbReference type="NCBI Taxonomy" id="2045106"/>
    <lineage>
        <taxon>Bacteria</taxon>
        <taxon>Pseudomonadati</taxon>
        <taxon>Bacteroidota</taxon>
        <taxon>Sphingobacteriia</taxon>
        <taxon>Sphingobacteriales</taxon>
        <taxon>Sphingobacteriaceae</taxon>
        <taxon>Parapedobacter</taxon>
    </lineage>
</organism>
<sequence length="189" mass="22000">MNRRGAVIAIILVVVLALTVKWWRWAMPVRLSDLREKKALIDELTEMIIPRTDTPGAKDAKVAEFVMEMVEHGISSFEQRTFIDGLKAIDIYCLNHFQREFITCTEKERMDVLTHFERDEHWMESVYLWSKIKNKLFGRPFFPLIRQLTVIGYCTSEAGCTKGLAYDYIPMQYEPCTVLEKGQKAWATA</sequence>
<keyword evidence="1" id="KW-0812">Transmembrane</keyword>
<name>A0ABQ1LUV6_9SPHI</name>
<protein>
    <submittedName>
        <fullName evidence="2">Twin-arginine translocation pathway signal protein</fullName>
    </submittedName>
</protein>
<evidence type="ECO:0000313" key="3">
    <source>
        <dbReference type="Proteomes" id="UP000597338"/>
    </source>
</evidence>
<keyword evidence="1" id="KW-0472">Membrane</keyword>
<gene>
    <name evidence="2" type="ORF">GCM10011386_22560</name>
</gene>
<dbReference type="RefSeq" id="WP_188750687.1">
    <property type="nucleotide sequence ID" value="NZ_BMIK01000006.1"/>
</dbReference>
<evidence type="ECO:0000313" key="2">
    <source>
        <dbReference type="EMBL" id="GGC30031.1"/>
    </source>
</evidence>
<dbReference type="Pfam" id="PF13618">
    <property type="entry name" value="Gluconate_2-dh3"/>
    <property type="match status" value="1"/>
</dbReference>
<feature type="transmembrane region" description="Helical" evidence="1">
    <location>
        <begin position="6"/>
        <end position="23"/>
    </location>
</feature>
<reference evidence="3" key="1">
    <citation type="journal article" date="2019" name="Int. J. Syst. Evol. Microbiol.">
        <title>The Global Catalogue of Microorganisms (GCM) 10K type strain sequencing project: providing services to taxonomists for standard genome sequencing and annotation.</title>
        <authorList>
            <consortium name="The Broad Institute Genomics Platform"/>
            <consortium name="The Broad Institute Genome Sequencing Center for Infectious Disease"/>
            <person name="Wu L."/>
            <person name="Ma J."/>
        </authorList>
    </citation>
    <scope>NUCLEOTIDE SEQUENCE [LARGE SCALE GENOMIC DNA]</scope>
    <source>
        <strain evidence="3">CGMCC 1.15342</strain>
    </source>
</reference>
<comment type="caution">
    <text evidence="2">The sequence shown here is derived from an EMBL/GenBank/DDBJ whole genome shotgun (WGS) entry which is preliminary data.</text>
</comment>
<dbReference type="Proteomes" id="UP000597338">
    <property type="component" value="Unassembled WGS sequence"/>
</dbReference>
<keyword evidence="1" id="KW-1133">Transmembrane helix</keyword>
<evidence type="ECO:0000256" key="1">
    <source>
        <dbReference type="SAM" id="Phobius"/>
    </source>
</evidence>
<dbReference type="EMBL" id="BMIK01000006">
    <property type="protein sequence ID" value="GGC30031.1"/>
    <property type="molecule type" value="Genomic_DNA"/>
</dbReference>
<accession>A0ABQ1LUV6</accession>
<keyword evidence="3" id="KW-1185">Reference proteome</keyword>
<proteinExistence type="predicted"/>